<name>A0A844FER1_9FIRM</name>
<evidence type="ECO:0000313" key="3">
    <source>
        <dbReference type="Proteomes" id="UP000462760"/>
    </source>
</evidence>
<keyword evidence="1" id="KW-1133">Transmembrane helix</keyword>
<reference evidence="2 3" key="1">
    <citation type="submission" date="2019-08" db="EMBL/GenBank/DDBJ databases">
        <title>In-depth cultivation of the pig gut microbiome towards novel bacterial diversity and tailored functional studies.</title>
        <authorList>
            <person name="Wylensek D."/>
            <person name="Hitch T.C.A."/>
            <person name="Clavel T."/>
        </authorList>
    </citation>
    <scope>NUCLEOTIDE SEQUENCE [LARGE SCALE GENOMIC DNA]</scope>
    <source>
        <strain evidence="2 3">Med78-601-WT-4W-RMD-3</strain>
    </source>
</reference>
<feature type="transmembrane region" description="Helical" evidence="1">
    <location>
        <begin position="48"/>
        <end position="67"/>
    </location>
</feature>
<evidence type="ECO:0000313" key="2">
    <source>
        <dbReference type="EMBL" id="MSS42483.1"/>
    </source>
</evidence>
<organism evidence="2 3">
    <name type="scientific">Anaerosalibacter bizertensis</name>
    <dbReference type="NCBI Taxonomy" id="932217"/>
    <lineage>
        <taxon>Bacteria</taxon>
        <taxon>Bacillati</taxon>
        <taxon>Bacillota</taxon>
        <taxon>Tissierellia</taxon>
        <taxon>Tissierellales</taxon>
        <taxon>Sporanaerobacteraceae</taxon>
        <taxon>Anaerosalibacter</taxon>
    </lineage>
</organism>
<accession>A0A844FER1</accession>
<protein>
    <submittedName>
        <fullName evidence="2">Uncharacterized protein</fullName>
    </submittedName>
</protein>
<comment type="caution">
    <text evidence="2">The sequence shown here is derived from an EMBL/GenBank/DDBJ whole genome shotgun (WGS) entry which is preliminary data.</text>
</comment>
<evidence type="ECO:0000256" key="1">
    <source>
        <dbReference type="SAM" id="Phobius"/>
    </source>
</evidence>
<feature type="transmembrane region" description="Helical" evidence="1">
    <location>
        <begin position="24"/>
        <end position="42"/>
    </location>
</feature>
<keyword evidence="1" id="KW-0472">Membrane</keyword>
<proteinExistence type="predicted"/>
<sequence>MTDDTKKTGILGNILSDCNDDTSLLFFFLLLVVIFCNCDYRYEDSNDSLLFFFLLLVILFCNCDNTCGC</sequence>
<keyword evidence="1" id="KW-0812">Transmembrane</keyword>
<gene>
    <name evidence="2" type="ORF">FYJ27_01860</name>
</gene>
<dbReference type="RefSeq" id="WP_154482297.1">
    <property type="nucleotide sequence ID" value="NZ_VULR01000002.1"/>
</dbReference>
<dbReference type="AlphaFoldDB" id="A0A844FER1"/>
<dbReference type="Proteomes" id="UP000462760">
    <property type="component" value="Unassembled WGS sequence"/>
</dbReference>
<dbReference type="EMBL" id="VULR01000002">
    <property type="protein sequence ID" value="MSS42483.1"/>
    <property type="molecule type" value="Genomic_DNA"/>
</dbReference>